<evidence type="ECO:0000313" key="2">
    <source>
        <dbReference type="EMBL" id="UNI17770.1"/>
    </source>
</evidence>
<protein>
    <submittedName>
        <fullName evidence="2">Uncharacterized protein</fullName>
    </submittedName>
</protein>
<sequence>MPWGSKITDTAKVSYKGRMMFLAKVDKILHVLQRLRRRAIDHATCDDIGLLAAAITLPEPTESELSDLEAHLPDDLSHALKPEGRENDTTWQAPVADNMDSRQTNWPTEASEQGWLTLEGTWLEALDTVPAIFDSFQQLAGIFNDAEHKGNLHLGERCGYMKLGREAECDRQAEISDSASPVSHQSSCNGRKPRNDDDRMNSYAQRHHVLLAPWSETSSGRMERYLNELEATGSSPVLDMPAIPVRDGDTAPKLGALLARLQRDIDDVARYRSSLSLTIRDARQSLKCNQSRWERGARMEAADVALVMKSRGLGSPLVESVAVDDPWLARADGDVDDWDSLPDVMPRRKLCGRASADVGGGRGLEAGADAELAENVRW</sequence>
<dbReference type="GeneID" id="72066045"/>
<dbReference type="OrthoDB" id="4926480at2759"/>
<gene>
    <name evidence="2" type="ORF">JDV02_004090</name>
</gene>
<proteinExistence type="predicted"/>
<dbReference type="RefSeq" id="XP_047841251.1">
    <property type="nucleotide sequence ID" value="XM_047985274.1"/>
</dbReference>
<feature type="region of interest" description="Disordered" evidence="1">
    <location>
        <begin position="78"/>
        <end position="108"/>
    </location>
</feature>
<dbReference type="AlphaFoldDB" id="A0A9Q8QDQ3"/>
<keyword evidence="3" id="KW-1185">Reference proteome</keyword>
<feature type="region of interest" description="Disordered" evidence="1">
    <location>
        <begin position="172"/>
        <end position="199"/>
    </location>
</feature>
<organism evidence="2 3">
    <name type="scientific">Purpureocillium takamizusanense</name>
    <dbReference type="NCBI Taxonomy" id="2060973"/>
    <lineage>
        <taxon>Eukaryota</taxon>
        <taxon>Fungi</taxon>
        <taxon>Dikarya</taxon>
        <taxon>Ascomycota</taxon>
        <taxon>Pezizomycotina</taxon>
        <taxon>Sordariomycetes</taxon>
        <taxon>Hypocreomycetidae</taxon>
        <taxon>Hypocreales</taxon>
        <taxon>Ophiocordycipitaceae</taxon>
        <taxon>Purpureocillium</taxon>
    </lineage>
</organism>
<dbReference type="EMBL" id="CP086356">
    <property type="protein sequence ID" value="UNI17770.1"/>
    <property type="molecule type" value="Genomic_DNA"/>
</dbReference>
<feature type="compositionally biased region" description="Basic and acidic residues" evidence="1">
    <location>
        <begin position="78"/>
        <end position="88"/>
    </location>
</feature>
<dbReference type="KEGG" id="ptkz:JDV02_004090"/>
<accession>A0A9Q8QDQ3</accession>
<reference evidence="2" key="1">
    <citation type="submission" date="2021-11" db="EMBL/GenBank/DDBJ databases">
        <title>Purpureocillium_takamizusanense_genome.</title>
        <authorList>
            <person name="Nguyen N.-H."/>
        </authorList>
    </citation>
    <scope>NUCLEOTIDE SEQUENCE</scope>
    <source>
        <strain evidence="2">PT3</strain>
    </source>
</reference>
<dbReference type="Proteomes" id="UP000829364">
    <property type="component" value="Chromosome 3"/>
</dbReference>
<evidence type="ECO:0000313" key="3">
    <source>
        <dbReference type="Proteomes" id="UP000829364"/>
    </source>
</evidence>
<name>A0A9Q8QDQ3_9HYPO</name>
<evidence type="ECO:0000256" key="1">
    <source>
        <dbReference type="SAM" id="MobiDB-lite"/>
    </source>
</evidence>
<feature type="compositionally biased region" description="Polar residues" evidence="1">
    <location>
        <begin position="175"/>
        <end position="189"/>
    </location>
</feature>